<sequence>MAGRVKRKAGLAEAEALAARAAPPPVCALCGRPLGVKVEWHHVVPKSEGGTHTEPVHPICHRAIHAAADNRALAVAGTLEAIRDLPVMARFLRWIADKPPDFHAPTRRAR</sequence>
<evidence type="ECO:0000259" key="1">
    <source>
        <dbReference type="Pfam" id="PF01844"/>
    </source>
</evidence>
<dbReference type="GO" id="GO:0008270">
    <property type="term" value="F:zinc ion binding"/>
    <property type="evidence" value="ECO:0007669"/>
    <property type="project" value="InterPro"/>
</dbReference>
<keyword evidence="2" id="KW-0378">Hydrolase</keyword>
<keyword evidence="3" id="KW-1185">Reference proteome</keyword>
<dbReference type="GO" id="GO:0004519">
    <property type="term" value="F:endonuclease activity"/>
    <property type="evidence" value="ECO:0007669"/>
    <property type="project" value="UniProtKB-KW"/>
</dbReference>
<dbReference type="Pfam" id="PF01844">
    <property type="entry name" value="HNH"/>
    <property type="match status" value="1"/>
</dbReference>
<keyword evidence="2" id="KW-0255">Endonuclease</keyword>
<dbReference type="AlphaFoldDB" id="A0A1H7NZA1"/>
<dbReference type="STRING" id="1855283.SAMN05216382_1719"/>
<dbReference type="GO" id="GO:0003676">
    <property type="term" value="F:nucleic acid binding"/>
    <property type="evidence" value="ECO:0007669"/>
    <property type="project" value="InterPro"/>
</dbReference>
<protein>
    <submittedName>
        <fullName evidence="2">HNH endonuclease</fullName>
    </submittedName>
</protein>
<evidence type="ECO:0000313" key="2">
    <source>
        <dbReference type="EMBL" id="SEL28659.1"/>
    </source>
</evidence>
<reference evidence="3" key="1">
    <citation type="submission" date="2016-10" db="EMBL/GenBank/DDBJ databases">
        <authorList>
            <person name="Varghese N."/>
            <person name="Submissions S."/>
        </authorList>
    </citation>
    <scope>NUCLEOTIDE SEQUENCE [LARGE SCALE GENOMIC DNA]</scope>
    <source>
        <strain evidence="3">JS21-1</strain>
    </source>
</reference>
<organism evidence="2 3">
    <name type="scientific">Sphingomonas palmae</name>
    <dbReference type="NCBI Taxonomy" id="1855283"/>
    <lineage>
        <taxon>Bacteria</taxon>
        <taxon>Pseudomonadati</taxon>
        <taxon>Pseudomonadota</taxon>
        <taxon>Alphaproteobacteria</taxon>
        <taxon>Sphingomonadales</taxon>
        <taxon>Sphingomonadaceae</taxon>
        <taxon>Sphingomonas</taxon>
    </lineage>
</organism>
<proteinExistence type="predicted"/>
<accession>A0A1H7NZA1</accession>
<dbReference type="Proteomes" id="UP000199214">
    <property type="component" value="Unassembled WGS sequence"/>
</dbReference>
<dbReference type="Gene3D" id="1.10.30.50">
    <property type="match status" value="1"/>
</dbReference>
<name>A0A1H7NZA1_9SPHN</name>
<dbReference type="InterPro" id="IPR002711">
    <property type="entry name" value="HNH"/>
</dbReference>
<keyword evidence="2" id="KW-0540">Nuclease</keyword>
<dbReference type="EMBL" id="FNZZ01000003">
    <property type="protein sequence ID" value="SEL28659.1"/>
    <property type="molecule type" value="Genomic_DNA"/>
</dbReference>
<gene>
    <name evidence="2" type="ORF">SAMN05216382_1719</name>
</gene>
<evidence type="ECO:0000313" key="3">
    <source>
        <dbReference type="Proteomes" id="UP000199214"/>
    </source>
</evidence>
<feature type="domain" description="HNH" evidence="1">
    <location>
        <begin position="27"/>
        <end position="66"/>
    </location>
</feature>